<dbReference type="EMBL" id="VYGV01000007">
    <property type="protein sequence ID" value="NWF45668.1"/>
    <property type="molecule type" value="Genomic_DNA"/>
</dbReference>
<name>A0A7Y8GWG4_9BURK</name>
<dbReference type="PROSITE" id="PS51257">
    <property type="entry name" value="PROKAR_LIPOPROTEIN"/>
    <property type="match status" value="1"/>
</dbReference>
<evidence type="ECO:0000313" key="2">
    <source>
        <dbReference type="EMBL" id="NWF45668.1"/>
    </source>
</evidence>
<keyword evidence="3" id="KW-1185">Reference proteome</keyword>
<dbReference type="AlphaFoldDB" id="A0A7Y8GWG4"/>
<gene>
    <name evidence="2" type="ORF">F3K02_10465</name>
</gene>
<dbReference type="Proteomes" id="UP000545507">
    <property type="component" value="Unassembled WGS sequence"/>
</dbReference>
<evidence type="ECO:0000313" key="3">
    <source>
        <dbReference type="Proteomes" id="UP000545507"/>
    </source>
</evidence>
<keyword evidence="1" id="KW-0732">Signal</keyword>
<proteinExistence type="predicted"/>
<protein>
    <recommendedName>
        <fullName evidence="4">Lipoprotein</fullName>
    </recommendedName>
</protein>
<reference evidence="2 3" key="1">
    <citation type="submission" date="2019-09" db="EMBL/GenBank/DDBJ databases">
        <title>Hydrogenophaga aromatica sp. nov., isolated from a para-xylene-degrading enrichment culture.</title>
        <authorList>
            <person name="Tancsics A."/>
            <person name="Banerjee S."/>
        </authorList>
    </citation>
    <scope>NUCLEOTIDE SEQUENCE [LARGE SCALE GENOMIC DNA]</scope>
    <source>
        <strain evidence="2 3">D2P1</strain>
    </source>
</reference>
<dbReference type="RefSeq" id="WP_177135566.1">
    <property type="nucleotide sequence ID" value="NZ_JAGPWB010000024.1"/>
</dbReference>
<feature type="chain" id="PRO_5031090138" description="Lipoprotein" evidence="1">
    <location>
        <begin position="26"/>
        <end position="75"/>
    </location>
</feature>
<sequence length="75" mass="8178">MIKNAGMLIAVLVLAGCASSKPFWAKPNVSSDDTYTQLSECRFQVGLNKVAKSEQELMVAHCMRGKGFRLLANDS</sequence>
<evidence type="ECO:0008006" key="4">
    <source>
        <dbReference type="Google" id="ProtNLM"/>
    </source>
</evidence>
<feature type="signal peptide" evidence="1">
    <location>
        <begin position="1"/>
        <end position="25"/>
    </location>
</feature>
<organism evidence="2 3">
    <name type="scientific">Hydrogenophaga aromaticivorans</name>
    <dbReference type="NCBI Taxonomy" id="2610898"/>
    <lineage>
        <taxon>Bacteria</taxon>
        <taxon>Pseudomonadati</taxon>
        <taxon>Pseudomonadota</taxon>
        <taxon>Betaproteobacteria</taxon>
        <taxon>Burkholderiales</taxon>
        <taxon>Comamonadaceae</taxon>
        <taxon>Hydrogenophaga</taxon>
    </lineage>
</organism>
<comment type="caution">
    <text evidence="2">The sequence shown here is derived from an EMBL/GenBank/DDBJ whole genome shotgun (WGS) entry which is preliminary data.</text>
</comment>
<accession>A0A7Y8GWG4</accession>
<evidence type="ECO:0000256" key="1">
    <source>
        <dbReference type="SAM" id="SignalP"/>
    </source>
</evidence>